<dbReference type="EMBL" id="JADGJH010002117">
    <property type="protein sequence ID" value="KAJ3103251.1"/>
    <property type="molecule type" value="Genomic_DNA"/>
</dbReference>
<feature type="domain" description="DUF155" evidence="2">
    <location>
        <begin position="160"/>
        <end position="330"/>
    </location>
</feature>
<dbReference type="Pfam" id="PF02582">
    <property type="entry name" value="DUF155"/>
    <property type="match status" value="1"/>
</dbReference>
<dbReference type="AlphaFoldDB" id="A0AAD5XD42"/>
<organism evidence="3 4">
    <name type="scientific">Physocladia obscura</name>
    <dbReference type="NCBI Taxonomy" id="109957"/>
    <lineage>
        <taxon>Eukaryota</taxon>
        <taxon>Fungi</taxon>
        <taxon>Fungi incertae sedis</taxon>
        <taxon>Chytridiomycota</taxon>
        <taxon>Chytridiomycota incertae sedis</taxon>
        <taxon>Chytridiomycetes</taxon>
        <taxon>Chytridiales</taxon>
        <taxon>Chytriomycetaceae</taxon>
        <taxon>Physocladia</taxon>
    </lineage>
</organism>
<dbReference type="GO" id="GO:0005739">
    <property type="term" value="C:mitochondrion"/>
    <property type="evidence" value="ECO:0007669"/>
    <property type="project" value="UniProtKB-ARBA"/>
</dbReference>
<dbReference type="GO" id="GO:0070131">
    <property type="term" value="P:positive regulation of mitochondrial translation"/>
    <property type="evidence" value="ECO:0007669"/>
    <property type="project" value="TreeGrafter"/>
</dbReference>
<evidence type="ECO:0000313" key="3">
    <source>
        <dbReference type="EMBL" id="KAJ3103251.1"/>
    </source>
</evidence>
<name>A0AAD5XD42_9FUNG</name>
<accession>A0AAD5XD42</accession>
<evidence type="ECO:0000313" key="4">
    <source>
        <dbReference type="Proteomes" id="UP001211907"/>
    </source>
</evidence>
<evidence type="ECO:0000256" key="1">
    <source>
        <dbReference type="ARBA" id="ARBA00008306"/>
    </source>
</evidence>
<sequence>MLRVCGQIRAASQRGMSIMPSTKITANSPIASNSLLVTLIGRSAQNSPRSRKSLFSSTTFLADSLTVSSYRSLHTGVSKTKKKGVRAVQVVQSDPDPDAIRLQVQRATAFSTAESFNFANLLPILQRQYILMPYVADDVYHVRIQSTNADSVSAFEEEAFFFSNGVLVTWGVSDDNIEELLKISNAVGEELYSELEVEWYDYVVDPENKGGIQNDTIVIGSDLPTDQFKLAYSSGLARSAKLASLENLLESHLDKNKDIPEFLQQGKKLPIGRHTILKNIGELFLLRGNVNLHSELLDLPDFCWSSPKMEDAFSDISRNLDVRARIAIFNKKLDYANELADLLRSHLHEQHSVNLELVVIALIFIAVIFETVNYIDGVQEREKILRRKKALKERQKLSL</sequence>
<dbReference type="PANTHER" id="PTHR16255:SF1">
    <property type="entry name" value="REQUIRED FOR MEIOTIC NUCLEAR DIVISION PROTEIN 1 HOMOLOG"/>
    <property type="match status" value="1"/>
</dbReference>
<comment type="caution">
    <text evidence="3">The sequence shown here is derived from an EMBL/GenBank/DDBJ whole genome shotgun (WGS) entry which is preliminary data.</text>
</comment>
<keyword evidence="4" id="KW-1185">Reference proteome</keyword>
<gene>
    <name evidence="3" type="ORF">HK100_004238</name>
</gene>
<dbReference type="PANTHER" id="PTHR16255">
    <property type="entry name" value="REQUIRED FOR MEIOTIC NUCLEAR DIVISION PROTEIN 1 HOMOLOG"/>
    <property type="match status" value="1"/>
</dbReference>
<dbReference type="InterPro" id="IPR003734">
    <property type="entry name" value="DUF155"/>
</dbReference>
<proteinExistence type="inferred from homology"/>
<comment type="similarity">
    <text evidence="1">Belongs to the RMD1/sif2 family.</text>
</comment>
<dbReference type="InterPro" id="IPR051624">
    <property type="entry name" value="RMD1/Sad1-interacting"/>
</dbReference>
<protein>
    <recommendedName>
        <fullName evidence="2">DUF155 domain-containing protein</fullName>
    </recommendedName>
</protein>
<dbReference type="Proteomes" id="UP001211907">
    <property type="component" value="Unassembled WGS sequence"/>
</dbReference>
<evidence type="ECO:0000259" key="2">
    <source>
        <dbReference type="Pfam" id="PF02582"/>
    </source>
</evidence>
<reference evidence="3" key="1">
    <citation type="submission" date="2020-05" db="EMBL/GenBank/DDBJ databases">
        <title>Phylogenomic resolution of chytrid fungi.</title>
        <authorList>
            <person name="Stajich J.E."/>
            <person name="Amses K."/>
            <person name="Simmons R."/>
            <person name="Seto K."/>
            <person name="Myers J."/>
            <person name="Bonds A."/>
            <person name="Quandt C.A."/>
            <person name="Barry K."/>
            <person name="Liu P."/>
            <person name="Grigoriev I."/>
            <person name="Longcore J.E."/>
            <person name="James T.Y."/>
        </authorList>
    </citation>
    <scope>NUCLEOTIDE SEQUENCE</scope>
    <source>
        <strain evidence="3">JEL0513</strain>
    </source>
</reference>